<gene>
    <name evidence="2" type="ORF">PsYK624_092870</name>
</gene>
<reference evidence="2 3" key="1">
    <citation type="submission" date="2021-08" db="EMBL/GenBank/DDBJ databases">
        <title>Draft Genome Sequence of Phanerochaete sordida strain YK-624.</title>
        <authorList>
            <person name="Mori T."/>
            <person name="Dohra H."/>
            <person name="Suzuki T."/>
            <person name="Kawagishi H."/>
            <person name="Hirai H."/>
        </authorList>
    </citation>
    <scope>NUCLEOTIDE SEQUENCE [LARGE SCALE GENOMIC DNA]</scope>
    <source>
        <strain evidence="2 3">YK-624</strain>
    </source>
</reference>
<organism evidence="2 3">
    <name type="scientific">Phanerochaete sordida</name>
    <dbReference type="NCBI Taxonomy" id="48140"/>
    <lineage>
        <taxon>Eukaryota</taxon>
        <taxon>Fungi</taxon>
        <taxon>Dikarya</taxon>
        <taxon>Basidiomycota</taxon>
        <taxon>Agaricomycotina</taxon>
        <taxon>Agaricomycetes</taxon>
        <taxon>Polyporales</taxon>
        <taxon>Phanerochaetaceae</taxon>
        <taxon>Phanerochaete</taxon>
    </lineage>
</organism>
<evidence type="ECO:0000313" key="3">
    <source>
        <dbReference type="Proteomes" id="UP000703269"/>
    </source>
</evidence>
<evidence type="ECO:0000313" key="2">
    <source>
        <dbReference type="EMBL" id="GJE93128.1"/>
    </source>
</evidence>
<name>A0A9P3GDY0_9APHY</name>
<protein>
    <recommendedName>
        <fullName evidence="4">MYND-type domain-containing protein</fullName>
    </recommendedName>
</protein>
<dbReference type="Proteomes" id="UP000703269">
    <property type="component" value="Unassembled WGS sequence"/>
</dbReference>
<proteinExistence type="predicted"/>
<keyword evidence="3" id="KW-1185">Reference proteome</keyword>
<dbReference type="EMBL" id="BPQB01000030">
    <property type="protein sequence ID" value="GJE93128.1"/>
    <property type="molecule type" value="Genomic_DNA"/>
</dbReference>
<comment type="caution">
    <text evidence="2">The sequence shown here is derived from an EMBL/GenBank/DDBJ whole genome shotgun (WGS) entry which is preliminary data.</text>
</comment>
<dbReference type="AlphaFoldDB" id="A0A9P3GDY0"/>
<sequence length="210" mass="23500">MICPAFLSLAWVLVPALEYEIAQADFTNAFRPMITMCASALAVRGGIDGYKLPPAQARALADAWYKARDGLRALPSLSYPLRDAALEAWLNLGRGAGLDVRKVFQPPEFILPTSLPPVLRKVCAWNECICHGVRPRHKLRACKGCFRVTYCSPQCQSRGLERRRTQVPLLRLGEILKDCTHSGDLTYRCAYHPRILASVTVSLDIYRLRS</sequence>
<accession>A0A9P3GDY0</accession>
<feature type="signal peptide" evidence="1">
    <location>
        <begin position="1"/>
        <end position="24"/>
    </location>
</feature>
<evidence type="ECO:0008006" key="4">
    <source>
        <dbReference type="Google" id="ProtNLM"/>
    </source>
</evidence>
<feature type="chain" id="PRO_5040161722" description="MYND-type domain-containing protein" evidence="1">
    <location>
        <begin position="25"/>
        <end position="210"/>
    </location>
</feature>
<keyword evidence="1" id="KW-0732">Signal</keyword>
<dbReference type="OrthoDB" id="2727672at2759"/>
<evidence type="ECO:0000256" key="1">
    <source>
        <dbReference type="SAM" id="SignalP"/>
    </source>
</evidence>